<dbReference type="HAMAP" id="MF_00111">
    <property type="entry name" value="MurA"/>
    <property type="match status" value="1"/>
</dbReference>
<dbReference type="GO" id="GO:0019277">
    <property type="term" value="P:UDP-N-acetylgalactosamine biosynthetic process"/>
    <property type="evidence" value="ECO:0007669"/>
    <property type="project" value="InterPro"/>
</dbReference>
<evidence type="ECO:0000259" key="13">
    <source>
        <dbReference type="Pfam" id="PF00275"/>
    </source>
</evidence>
<comment type="caution">
    <text evidence="14">The sequence shown here is derived from an EMBL/GenBank/DDBJ whole genome shotgun (WGS) entry which is preliminary data.</text>
</comment>
<evidence type="ECO:0000256" key="8">
    <source>
        <dbReference type="ARBA" id="ARBA00023306"/>
    </source>
</evidence>
<feature type="binding site" evidence="12">
    <location>
        <position position="308"/>
    </location>
    <ligand>
        <name>UDP-N-acetyl-alpha-D-glucosamine</name>
        <dbReference type="ChEBI" id="CHEBI:57705"/>
    </ligand>
</feature>
<feature type="binding site" evidence="12">
    <location>
        <position position="330"/>
    </location>
    <ligand>
        <name>UDP-N-acetyl-alpha-D-glucosamine</name>
        <dbReference type="ChEBI" id="CHEBI:57705"/>
    </ligand>
</feature>
<keyword evidence="4 12" id="KW-0132">Cell division</keyword>
<dbReference type="GO" id="GO:0008760">
    <property type="term" value="F:UDP-N-acetylglucosamine 1-carboxyvinyltransferase activity"/>
    <property type="evidence" value="ECO:0007669"/>
    <property type="project" value="UniProtKB-UniRule"/>
</dbReference>
<keyword evidence="7 12" id="KW-0573">Peptidoglycan synthesis</keyword>
<name>A0A1F6C6G1_9BACT</name>
<dbReference type="NCBIfam" id="TIGR01072">
    <property type="entry name" value="murA"/>
    <property type="match status" value="1"/>
</dbReference>
<evidence type="ECO:0000313" key="15">
    <source>
        <dbReference type="Proteomes" id="UP000178249"/>
    </source>
</evidence>
<dbReference type="GO" id="GO:0008360">
    <property type="term" value="P:regulation of cell shape"/>
    <property type="evidence" value="ECO:0007669"/>
    <property type="project" value="UniProtKB-KW"/>
</dbReference>
<dbReference type="GO" id="GO:0051301">
    <property type="term" value="P:cell division"/>
    <property type="evidence" value="ECO:0007669"/>
    <property type="project" value="UniProtKB-KW"/>
</dbReference>
<comment type="caution">
    <text evidence="12">Lacks conserved residue(s) required for the propagation of feature annotation.</text>
</comment>
<comment type="similarity">
    <text evidence="10 12">Belongs to the EPSP synthase family. MurA subfamily.</text>
</comment>
<feature type="modified residue" description="2-(S-cysteinyl)pyruvic acid O-phosphothioketal" evidence="12">
    <location>
        <position position="118"/>
    </location>
</feature>
<dbReference type="AlphaFoldDB" id="A0A1F6C6G1"/>
<comment type="pathway">
    <text evidence="2 12">Cell wall biogenesis; peptidoglycan biosynthesis.</text>
</comment>
<keyword evidence="3 12" id="KW-0963">Cytoplasm</keyword>
<keyword evidence="12" id="KW-0670">Pyruvate</keyword>
<comment type="catalytic activity">
    <reaction evidence="11 12">
        <text>phosphoenolpyruvate + UDP-N-acetyl-alpha-D-glucosamine = UDP-N-acetyl-3-O-(1-carboxyvinyl)-alpha-D-glucosamine + phosphate</text>
        <dbReference type="Rhea" id="RHEA:18681"/>
        <dbReference type="ChEBI" id="CHEBI:43474"/>
        <dbReference type="ChEBI" id="CHEBI:57705"/>
        <dbReference type="ChEBI" id="CHEBI:58702"/>
        <dbReference type="ChEBI" id="CHEBI:68483"/>
        <dbReference type="EC" id="2.5.1.7"/>
    </reaction>
</comment>
<feature type="binding site" evidence="12">
    <location>
        <begin position="22"/>
        <end position="23"/>
    </location>
    <ligand>
        <name>phosphoenolpyruvate</name>
        <dbReference type="ChEBI" id="CHEBI:58702"/>
    </ligand>
</feature>
<feature type="binding site" evidence="12">
    <location>
        <position position="93"/>
    </location>
    <ligand>
        <name>UDP-N-acetyl-alpha-D-glucosamine</name>
        <dbReference type="ChEBI" id="CHEBI:57705"/>
    </ligand>
</feature>
<keyword evidence="9 12" id="KW-0961">Cell wall biogenesis/degradation</keyword>
<dbReference type="Pfam" id="PF00275">
    <property type="entry name" value="EPSP_synthase"/>
    <property type="match status" value="1"/>
</dbReference>
<keyword evidence="6 12" id="KW-0133">Cell shape</keyword>
<comment type="subcellular location">
    <subcellularLocation>
        <location evidence="1 12">Cytoplasm</location>
    </subcellularLocation>
</comment>
<feature type="active site" description="Proton donor" evidence="12">
    <location>
        <position position="118"/>
    </location>
</feature>
<dbReference type="Proteomes" id="UP000178249">
    <property type="component" value="Unassembled WGS sequence"/>
</dbReference>
<evidence type="ECO:0000256" key="4">
    <source>
        <dbReference type="ARBA" id="ARBA00022618"/>
    </source>
</evidence>
<dbReference type="SUPFAM" id="SSF55205">
    <property type="entry name" value="EPT/RTPC-like"/>
    <property type="match status" value="1"/>
</dbReference>
<gene>
    <name evidence="12" type="primary">murA</name>
    <name evidence="14" type="ORF">A2841_01975</name>
</gene>
<evidence type="ECO:0000313" key="14">
    <source>
        <dbReference type="EMBL" id="OGG44720.1"/>
    </source>
</evidence>
<dbReference type="InterPro" id="IPR005750">
    <property type="entry name" value="UDP_GlcNAc_COvinyl_MurA"/>
</dbReference>
<protein>
    <recommendedName>
        <fullName evidence="12">UDP-N-acetylglucosamine 1-carboxyvinyltransferase</fullName>
        <ecNumber evidence="12">2.5.1.7</ecNumber>
    </recommendedName>
    <alternativeName>
        <fullName evidence="12">Enoylpyruvate transferase</fullName>
    </alternativeName>
    <alternativeName>
        <fullName evidence="12">UDP-N-acetylglucosamine enolpyruvyl transferase</fullName>
        <shortName evidence="12">EPT</shortName>
    </alternativeName>
</protein>
<reference evidence="14 15" key="1">
    <citation type="journal article" date="2016" name="Nat. Commun.">
        <title>Thousands of microbial genomes shed light on interconnected biogeochemical processes in an aquifer system.</title>
        <authorList>
            <person name="Anantharaman K."/>
            <person name="Brown C.T."/>
            <person name="Hug L.A."/>
            <person name="Sharon I."/>
            <person name="Castelle C.J."/>
            <person name="Probst A.J."/>
            <person name="Thomas B.C."/>
            <person name="Singh A."/>
            <person name="Wilkins M.J."/>
            <person name="Karaoz U."/>
            <person name="Brodie E.L."/>
            <person name="Williams K.H."/>
            <person name="Hubbard S.S."/>
            <person name="Banfield J.F."/>
        </authorList>
    </citation>
    <scope>NUCLEOTIDE SEQUENCE [LARGE SCALE GENOMIC DNA]</scope>
</reference>
<evidence type="ECO:0000256" key="2">
    <source>
        <dbReference type="ARBA" id="ARBA00004752"/>
    </source>
</evidence>
<evidence type="ECO:0000256" key="12">
    <source>
        <dbReference type="HAMAP-Rule" id="MF_00111"/>
    </source>
</evidence>
<dbReference type="NCBIfam" id="NF006873">
    <property type="entry name" value="PRK09369.1"/>
    <property type="match status" value="1"/>
</dbReference>
<evidence type="ECO:0000256" key="1">
    <source>
        <dbReference type="ARBA" id="ARBA00004496"/>
    </source>
</evidence>
<keyword evidence="5 12" id="KW-0808">Transferase</keyword>
<dbReference type="EMBL" id="MFKP01000003">
    <property type="protein sequence ID" value="OGG44720.1"/>
    <property type="molecule type" value="Genomic_DNA"/>
</dbReference>
<comment type="function">
    <text evidence="12">Cell wall formation. Adds enolpyruvyl to UDP-N-acetylglucosamine.</text>
</comment>
<feature type="domain" description="Enolpyruvate transferase" evidence="13">
    <location>
        <begin position="7"/>
        <end position="410"/>
    </location>
</feature>
<dbReference type="CDD" id="cd01555">
    <property type="entry name" value="UdpNAET"/>
    <property type="match status" value="1"/>
</dbReference>
<dbReference type="UniPathway" id="UPA00219"/>
<dbReference type="GO" id="GO:0071555">
    <property type="term" value="P:cell wall organization"/>
    <property type="evidence" value="ECO:0007669"/>
    <property type="project" value="UniProtKB-KW"/>
</dbReference>
<evidence type="ECO:0000256" key="10">
    <source>
        <dbReference type="ARBA" id="ARBA00038367"/>
    </source>
</evidence>
<evidence type="ECO:0000256" key="5">
    <source>
        <dbReference type="ARBA" id="ARBA00022679"/>
    </source>
</evidence>
<dbReference type="PANTHER" id="PTHR43783">
    <property type="entry name" value="UDP-N-ACETYLGLUCOSAMINE 1-CARBOXYVINYLTRANSFERASE"/>
    <property type="match status" value="1"/>
</dbReference>
<dbReference type="GO" id="GO:0009252">
    <property type="term" value="P:peptidoglycan biosynthetic process"/>
    <property type="evidence" value="ECO:0007669"/>
    <property type="project" value="UniProtKB-UniRule"/>
</dbReference>
<dbReference type="InterPro" id="IPR013792">
    <property type="entry name" value="RNA3'P_cycl/enolpyr_Trfase_a/b"/>
</dbReference>
<accession>A0A1F6C6G1</accession>
<dbReference type="InterPro" id="IPR050068">
    <property type="entry name" value="MurA_subfamily"/>
</dbReference>
<keyword evidence="8 12" id="KW-0131">Cell cycle</keyword>
<evidence type="ECO:0000256" key="6">
    <source>
        <dbReference type="ARBA" id="ARBA00022960"/>
    </source>
</evidence>
<dbReference type="EC" id="2.5.1.7" evidence="12"/>
<organism evidence="14 15">
    <name type="scientific">Candidatus Kaiserbacteria bacterium RIFCSPHIGHO2_01_FULL_48_10</name>
    <dbReference type="NCBI Taxonomy" id="1798476"/>
    <lineage>
        <taxon>Bacteria</taxon>
        <taxon>Candidatus Kaiseribacteriota</taxon>
    </lineage>
</organism>
<evidence type="ECO:0000256" key="7">
    <source>
        <dbReference type="ARBA" id="ARBA00022984"/>
    </source>
</evidence>
<proteinExistence type="inferred from homology"/>
<evidence type="ECO:0000256" key="11">
    <source>
        <dbReference type="ARBA" id="ARBA00047527"/>
    </source>
</evidence>
<dbReference type="PANTHER" id="PTHR43783:SF1">
    <property type="entry name" value="UDP-N-ACETYLGLUCOSAMINE 1-CARBOXYVINYLTRANSFERASE"/>
    <property type="match status" value="1"/>
</dbReference>
<dbReference type="GO" id="GO:0005737">
    <property type="term" value="C:cytoplasm"/>
    <property type="evidence" value="ECO:0007669"/>
    <property type="project" value="UniProtKB-SubCell"/>
</dbReference>
<dbReference type="InterPro" id="IPR036968">
    <property type="entry name" value="Enolpyruvate_Tfrase_sf"/>
</dbReference>
<evidence type="ECO:0000256" key="3">
    <source>
        <dbReference type="ARBA" id="ARBA00022490"/>
    </source>
</evidence>
<sequence length="421" mass="45618">MPKFVIQGSTKLEGKVRIAGFKNAITPILAATLLTDQTCRIENVPAISDVRRMLDLLKDLGAQIKQPDEHIVEVTCKDVAVEKLNRKAVKQMRSSILLLGPLLARFLRVDQFPEPGGCIIGNRPLDTHFAALRGIGAELEVDEGRGSYSLKAKKLKGGVIVLPEFSVTATENILMAAALAEGETVIRGAAVEPHVQDLISFLKAMGADISFTDQHEVRIRGVKKLHGATHRIIPDQLEIGTFAVAAAVTKGDIEMSEVLPKHLDAILLKLKQTGASVVLKNNTLRVSSNGTLNAFRLQAMPYPGFPTDLQAPFGLMATQSKGTSLIHDPMFEGRMGYVGELVKMGANAVVCDPHRVLVTGPTPLYGTEIRSLDLRAGITLVLAGILAEGETVIHDAEIVDRGYENIEDRLRKLGAKIKRVE</sequence>
<evidence type="ECO:0000256" key="9">
    <source>
        <dbReference type="ARBA" id="ARBA00023316"/>
    </source>
</evidence>
<dbReference type="InterPro" id="IPR001986">
    <property type="entry name" value="Enolpyruvate_Tfrase_dom"/>
</dbReference>
<dbReference type="Gene3D" id="3.65.10.10">
    <property type="entry name" value="Enolpyruvate transferase domain"/>
    <property type="match status" value="2"/>
</dbReference>